<dbReference type="Gene3D" id="1.10.3720.10">
    <property type="entry name" value="MetI-like"/>
    <property type="match status" value="1"/>
</dbReference>
<keyword evidence="4 10" id="KW-0812">Transmembrane</keyword>
<dbReference type="InterPro" id="IPR025966">
    <property type="entry name" value="OppC_N"/>
</dbReference>
<feature type="transmembrane region" description="Helical" evidence="10">
    <location>
        <begin position="311"/>
        <end position="329"/>
    </location>
</feature>
<dbReference type="SUPFAM" id="SSF161098">
    <property type="entry name" value="MetI-like"/>
    <property type="match status" value="1"/>
</dbReference>
<evidence type="ECO:0000256" key="3">
    <source>
        <dbReference type="ARBA" id="ARBA00022475"/>
    </source>
</evidence>
<dbReference type="PANTHER" id="PTHR43386">
    <property type="entry name" value="OLIGOPEPTIDE TRANSPORT SYSTEM PERMEASE PROTEIN APPC"/>
    <property type="match status" value="1"/>
</dbReference>
<feature type="domain" description="ABC transmembrane type-1" evidence="12">
    <location>
        <begin position="140"/>
        <end position="329"/>
    </location>
</feature>
<sequence>MADNAKPISAGDFKPVTAGDRGNLDNEKISAPSLTFLQDSWRRLRKNKAAMICLVILIILFILAFGSSFFETHNPNATNPNLANLPPKIPGIDINGFNGTLDQSGTRINAYAQAHAGNAYYILGTDYLGRDLFSRILYGTRISLEIALIASFFDLAFGVVYGIVSGWMGGRVDTIMQRIIEIMLSIPNLVVMVLLILVLKPGMSAIIYSIAITSWINMARLVRAQTLELKNQEFILAARALGESSWKISFKHLLPNLSSVIIINLMFTIPTAIFFEAFLSYIGIGISAPQASLGTLINDGQKNFQFLPYQMWYPAIVLSVLMIAFNILGDGLRDSFDPKGRE</sequence>
<evidence type="ECO:0000256" key="7">
    <source>
        <dbReference type="ARBA" id="ARBA00022989"/>
    </source>
</evidence>
<evidence type="ECO:0000313" key="14">
    <source>
        <dbReference type="Proteomes" id="UP000051439"/>
    </source>
</evidence>
<dbReference type="GO" id="GO:0055085">
    <property type="term" value="P:transmembrane transport"/>
    <property type="evidence" value="ECO:0007669"/>
    <property type="project" value="InterPro"/>
</dbReference>
<feature type="transmembrane region" description="Helical" evidence="10">
    <location>
        <begin position="146"/>
        <end position="167"/>
    </location>
</feature>
<evidence type="ECO:0000313" key="13">
    <source>
        <dbReference type="EMBL" id="KRL23107.1"/>
    </source>
</evidence>
<name>A0A0R1P210_9LACO</name>
<keyword evidence="5" id="KW-0571">Peptide transport</keyword>
<evidence type="ECO:0000256" key="6">
    <source>
        <dbReference type="ARBA" id="ARBA00022927"/>
    </source>
</evidence>
<evidence type="ECO:0000256" key="2">
    <source>
        <dbReference type="ARBA" id="ARBA00022448"/>
    </source>
</evidence>
<dbReference type="AlphaFoldDB" id="A0A0R1P210"/>
<keyword evidence="2 10" id="KW-0813">Transport</keyword>
<keyword evidence="7 10" id="KW-1133">Transmembrane helix</keyword>
<proteinExistence type="inferred from homology"/>
<accession>A0A0R1P210</accession>
<dbReference type="InterPro" id="IPR050366">
    <property type="entry name" value="BP-dependent_transpt_permease"/>
</dbReference>
<evidence type="ECO:0000256" key="4">
    <source>
        <dbReference type="ARBA" id="ARBA00022692"/>
    </source>
</evidence>
<evidence type="ECO:0000256" key="11">
    <source>
        <dbReference type="SAM" id="MobiDB-lite"/>
    </source>
</evidence>
<feature type="transmembrane region" description="Helical" evidence="10">
    <location>
        <begin position="257"/>
        <end position="284"/>
    </location>
</feature>
<dbReference type="Proteomes" id="UP000051439">
    <property type="component" value="Unassembled WGS sequence"/>
</dbReference>
<evidence type="ECO:0000256" key="8">
    <source>
        <dbReference type="ARBA" id="ARBA00023136"/>
    </source>
</evidence>
<reference evidence="13 14" key="1">
    <citation type="journal article" date="2015" name="Genome Announc.">
        <title>Expanding the biotechnology potential of lactobacilli through comparative genomics of 213 strains and associated genera.</title>
        <authorList>
            <person name="Sun Z."/>
            <person name="Harris H.M."/>
            <person name="McCann A."/>
            <person name="Guo C."/>
            <person name="Argimon S."/>
            <person name="Zhang W."/>
            <person name="Yang X."/>
            <person name="Jeffery I.B."/>
            <person name="Cooney J.C."/>
            <person name="Kagawa T.F."/>
            <person name="Liu W."/>
            <person name="Song Y."/>
            <person name="Salvetti E."/>
            <person name="Wrobel A."/>
            <person name="Rasinkangas P."/>
            <person name="Parkhill J."/>
            <person name="Rea M.C."/>
            <person name="O'Sullivan O."/>
            <person name="Ritari J."/>
            <person name="Douillard F.P."/>
            <person name="Paul Ross R."/>
            <person name="Yang R."/>
            <person name="Briner A.E."/>
            <person name="Felis G.E."/>
            <person name="de Vos W.M."/>
            <person name="Barrangou R."/>
            <person name="Klaenhammer T.R."/>
            <person name="Caufield P.W."/>
            <person name="Cui Y."/>
            <person name="Zhang H."/>
            <person name="O'Toole P.W."/>
        </authorList>
    </citation>
    <scope>NUCLEOTIDE SEQUENCE [LARGE SCALE GENOMIC DNA]</scope>
    <source>
        <strain evidence="13 14">DSM 19906</strain>
    </source>
</reference>
<keyword evidence="6" id="KW-0653">Protein transport</keyword>
<dbReference type="Pfam" id="PF12911">
    <property type="entry name" value="OppC_N"/>
    <property type="match status" value="1"/>
</dbReference>
<dbReference type="PATRIC" id="fig|1423766.4.peg.1181"/>
<dbReference type="GO" id="GO:0015833">
    <property type="term" value="P:peptide transport"/>
    <property type="evidence" value="ECO:0007669"/>
    <property type="project" value="UniProtKB-KW"/>
</dbReference>
<comment type="similarity">
    <text evidence="9">Belongs to the binding-protein-dependent transport system permease family. OppBC subfamily.</text>
</comment>
<keyword evidence="14" id="KW-1185">Reference proteome</keyword>
<comment type="caution">
    <text evidence="13">The sequence shown here is derived from an EMBL/GenBank/DDBJ whole genome shotgun (WGS) entry which is preliminary data.</text>
</comment>
<dbReference type="CDD" id="cd06261">
    <property type="entry name" value="TM_PBP2"/>
    <property type="match status" value="1"/>
</dbReference>
<keyword evidence="8 10" id="KW-0472">Membrane</keyword>
<protein>
    <submittedName>
        <fullName evidence="13">Dipeptide transport system permease protein DppC family protein</fullName>
    </submittedName>
</protein>
<organism evidence="13 14">
    <name type="scientific">Lentilactobacillus kisonensis DSM 19906 = JCM 15041</name>
    <dbReference type="NCBI Taxonomy" id="1423766"/>
    <lineage>
        <taxon>Bacteria</taxon>
        <taxon>Bacillati</taxon>
        <taxon>Bacillota</taxon>
        <taxon>Bacilli</taxon>
        <taxon>Lactobacillales</taxon>
        <taxon>Lactobacillaceae</taxon>
        <taxon>Lentilactobacillus</taxon>
    </lineage>
</organism>
<gene>
    <name evidence="13" type="ORF">FC98_GL001145</name>
</gene>
<dbReference type="GO" id="GO:0015031">
    <property type="term" value="P:protein transport"/>
    <property type="evidence" value="ECO:0007669"/>
    <property type="project" value="UniProtKB-KW"/>
</dbReference>
<dbReference type="RefSeq" id="WP_008856575.1">
    <property type="nucleotide sequence ID" value="NZ_AZEB01000002.1"/>
</dbReference>
<evidence type="ECO:0000256" key="5">
    <source>
        <dbReference type="ARBA" id="ARBA00022856"/>
    </source>
</evidence>
<feature type="region of interest" description="Disordered" evidence="11">
    <location>
        <begin position="1"/>
        <end position="21"/>
    </location>
</feature>
<dbReference type="PANTHER" id="PTHR43386:SF24">
    <property type="entry name" value="OLIGOPEPTIDE TRANSPORT SYSTEM PERMEASE PROTEIN AMID"/>
    <property type="match status" value="1"/>
</dbReference>
<evidence type="ECO:0000256" key="9">
    <source>
        <dbReference type="ARBA" id="ARBA00024202"/>
    </source>
</evidence>
<feature type="transmembrane region" description="Helical" evidence="10">
    <location>
        <begin position="49"/>
        <end position="70"/>
    </location>
</feature>
<comment type="subcellular location">
    <subcellularLocation>
        <location evidence="1 10">Cell membrane</location>
        <topology evidence="1 10">Multi-pass membrane protein</topology>
    </subcellularLocation>
</comment>
<evidence type="ECO:0000256" key="1">
    <source>
        <dbReference type="ARBA" id="ARBA00004651"/>
    </source>
</evidence>
<dbReference type="GO" id="GO:0005886">
    <property type="term" value="C:plasma membrane"/>
    <property type="evidence" value="ECO:0007669"/>
    <property type="project" value="UniProtKB-SubCell"/>
</dbReference>
<keyword evidence="3" id="KW-1003">Cell membrane</keyword>
<dbReference type="EMBL" id="AZEB01000002">
    <property type="protein sequence ID" value="KRL23107.1"/>
    <property type="molecule type" value="Genomic_DNA"/>
</dbReference>
<dbReference type="InterPro" id="IPR035906">
    <property type="entry name" value="MetI-like_sf"/>
</dbReference>
<dbReference type="Pfam" id="PF00528">
    <property type="entry name" value="BPD_transp_1"/>
    <property type="match status" value="1"/>
</dbReference>
<dbReference type="InterPro" id="IPR000515">
    <property type="entry name" value="MetI-like"/>
</dbReference>
<dbReference type="PROSITE" id="PS50928">
    <property type="entry name" value="ABC_TM1"/>
    <property type="match status" value="1"/>
</dbReference>
<evidence type="ECO:0000256" key="10">
    <source>
        <dbReference type="RuleBase" id="RU363032"/>
    </source>
</evidence>
<evidence type="ECO:0000259" key="12">
    <source>
        <dbReference type="PROSITE" id="PS50928"/>
    </source>
</evidence>